<reference evidence="1" key="1">
    <citation type="submission" date="2023-06" db="EMBL/GenBank/DDBJ databases">
        <authorList>
            <person name="Kurt Z."/>
        </authorList>
    </citation>
    <scope>NUCLEOTIDE SEQUENCE</scope>
</reference>
<gene>
    <name evidence="2" type="ORF">HINF_LOCUS46631</name>
    <name evidence="1" type="ORF">HINF_LOCUS46648</name>
</gene>
<dbReference type="EMBL" id="CAXDID020000207">
    <property type="protein sequence ID" value="CAL6055624.1"/>
    <property type="molecule type" value="Genomic_DNA"/>
</dbReference>
<comment type="caution">
    <text evidence="1">The sequence shown here is derived from an EMBL/GenBank/DDBJ whole genome shotgun (WGS) entry which is preliminary data.</text>
</comment>
<evidence type="ECO:0000313" key="3">
    <source>
        <dbReference type="Proteomes" id="UP001642409"/>
    </source>
</evidence>
<organism evidence="1">
    <name type="scientific">Hexamita inflata</name>
    <dbReference type="NCBI Taxonomy" id="28002"/>
    <lineage>
        <taxon>Eukaryota</taxon>
        <taxon>Metamonada</taxon>
        <taxon>Diplomonadida</taxon>
        <taxon>Hexamitidae</taxon>
        <taxon>Hexamitinae</taxon>
        <taxon>Hexamita</taxon>
    </lineage>
</organism>
<reference evidence="2 3" key="2">
    <citation type="submission" date="2024-07" db="EMBL/GenBank/DDBJ databases">
        <authorList>
            <person name="Akdeniz Z."/>
        </authorList>
    </citation>
    <scope>NUCLEOTIDE SEQUENCE [LARGE SCALE GENOMIC DNA]</scope>
</reference>
<evidence type="ECO:0000313" key="2">
    <source>
        <dbReference type="EMBL" id="CAL6055624.1"/>
    </source>
</evidence>
<dbReference type="AlphaFoldDB" id="A0AA86QIN8"/>
<dbReference type="EMBL" id="CATOUU010000914">
    <property type="protein sequence ID" value="CAI9959003.1"/>
    <property type="molecule type" value="Genomic_DNA"/>
</dbReference>
<keyword evidence="3" id="KW-1185">Reference proteome</keyword>
<evidence type="ECO:0000313" key="1">
    <source>
        <dbReference type="EMBL" id="CAI9959003.1"/>
    </source>
</evidence>
<protein>
    <submittedName>
        <fullName evidence="2">Hypothetical_protein</fullName>
    </submittedName>
</protein>
<proteinExistence type="predicted"/>
<sequence length="157" mass="18426">MCRRIECVYGPAHDLLFRIVSHTTYHEAPAVLGSSLYTASCRLISILPPFEVELLFVYGKWCRRSPSRSVPSQVAVSHGQRCSREDPRDISFDFRHVLEASYIWNLHRRVTYKLQMNLLLKRAIESLQQSSNIINRNYNTKQKQKIYKQQIQIIMDI</sequence>
<name>A0AA86QIN8_9EUKA</name>
<dbReference type="Proteomes" id="UP001642409">
    <property type="component" value="Unassembled WGS sequence"/>
</dbReference>
<accession>A0AA86QIN8</accession>